<evidence type="ECO:0000256" key="1">
    <source>
        <dbReference type="SAM" id="Phobius"/>
    </source>
</evidence>
<keyword evidence="1" id="KW-0812">Transmembrane</keyword>
<name>A0A239NWY9_9ACTN</name>
<keyword evidence="1" id="KW-0472">Membrane</keyword>
<keyword evidence="1" id="KW-1133">Transmembrane helix</keyword>
<keyword evidence="4" id="KW-1185">Reference proteome</keyword>
<keyword evidence="3" id="KW-0378">Hydrolase</keyword>
<feature type="domain" description="CAAX prenyl protease 2/Lysostaphin resistance protein A-like" evidence="2">
    <location>
        <begin position="1"/>
        <end position="70"/>
    </location>
</feature>
<dbReference type="Proteomes" id="UP000198362">
    <property type="component" value="Unassembled WGS sequence"/>
</dbReference>
<dbReference type="EMBL" id="FZPH01000011">
    <property type="protein sequence ID" value="SNT59335.1"/>
    <property type="molecule type" value="Genomic_DNA"/>
</dbReference>
<gene>
    <name evidence="3" type="ORF">SAMN05421812_111162</name>
</gene>
<evidence type="ECO:0000313" key="3">
    <source>
        <dbReference type="EMBL" id="SNT59335.1"/>
    </source>
</evidence>
<accession>A0A239NWY9</accession>
<feature type="transmembrane region" description="Helical" evidence="1">
    <location>
        <begin position="57"/>
        <end position="81"/>
    </location>
</feature>
<dbReference type="GO" id="GO:0006508">
    <property type="term" value="P:proteolysis"/>
    <property type="evidence" value="ECO:0007669"/>
    <property type="project" value="UniProtKB-KW"/>
</dbReference>
<feature type="transmembrane region" description="Helical" evidence="1">
    <location>
        <begin position="23"/>
        <end position="50"/>
    </location>
</feature>
<dbReference type="GO" id="GO:0004175">
    <property type="term" value="F:endopeptidase activity"/>
    <property type="evidence" value="ECO:0007669"/>
    <property type="project" value="UniProtKB-ARBA"/>
</dbReference>
<organism evidence="3 4">
    <name type="scientific">Asanoa hainanensis</name>
    <dbReference type="NCBI Taxonomy" id="560556"/>
    <lineage>
        <taxon>Bacteria</taxon>
        <taxon>Bacillati</taxon>
        <taxon>Actinomycetota</taxon>
        <taxon>Actinomycetes</taxon>
        <taxon>Micromonosporales</taxon>
        <taxon>Micromonosporaceae</taxon>
        <taxon>Asanoa</taxon>
    </lineage>
</organism>
<sequence>MFGLWHVLPSLGLGRNNQIVGSVYGTAAGLALTASAVLATVLAGVVLALLRRRSGSLLAPIGLHWATNALGYLAGAAIWAVSG</sequence>
<dbReference type="AlphaFoldDB" id="A0A239NWY9"/>
<protein>
    <submittedName>
        <fullName evidence="3">CAAX protease self-immunity</fullName>
    </submittedName>
</protein>
<reference evidence="3 4" key="1">
    <citation type="submission" date="2017-06" db="EMBL/GenBank/DDBJ databases">
        <authorList>
            <person name="Kim H.J."/>
            <person name="Triplett B.A."/>
        </authorList>
    </citation>
    <scope>NUCLEOTIDE SEQUENCE [LARGE SCALE GENOMIC DNA]</scope>
    <source>
        <strain evidence="3 4">CGMCC 4.5593</strain>
    </source>
</reference>
<dbReference type="GO" id="GO:0080120">
    <property type="term" value="P:CAAX-box protein maturation"/>
    <property type="evidence" value="ECO:0007669"/>
    <property type="project" value="UniProtKB-ARBA"/>
</dbReference>
<dbReference type="InterPro" id="IPR003675">
    <property type="entry name" value="Rce1/LyrA-like_dom"/>
</dbReference>
<evidence type="ECO:0000313" key="4">
    <source>
        <dbReference type="Proteomes" id="UP000198362"/>
    </source>
</evidence>
<proteinExistence type="predicted"/>
<dbReference type="Pfam" id="PF02517">
    <property type="entry name" value="Rce1-like"/>
    <property type="match status" value="1"/>
</dbReference>
<evidence type="ECO:0000259" key="2">
    <source>
        <dbReference type="Pfam" id="PF02517"/>
    </source>
</evidence>
<keyword evidence="3" id="KW-0645">Protease</keyword>